<dbReference type="CDD" id="cd02440">
    <property type="entry name" value="AdoMet_MTases"/>
    <property type="match status" value="1"/>
</dbReference>
<comment type="caution">
    <text evidence="3">The sequence shown here is derived from an EMBL/GenBank/DDBJ whole genome shotgun (WGS) entry which is preliminary data.</text>
</comment>
<dbReference type="RefSeq" id="WP_267638551.1">
    <property type="nucleotide sequence ID" value="NZ_JAODIY010000016.1"/>
</dbReference>
<evidence type="ECO:0000259" key="2">
    <source>
        <dbReference type="Pfam" id="PF13649"/>
    </source>
</evidence>
<dbReference type="GO" id="GO:0008168">
    <property type="term" value="F:methyltransferase activity"/>
    <property type="evidence" value="ECO:0007669"/>
    <property type="project" value="UniProtKB-KW"/>
</dbReference>
<proteinExistence type="predicted"/>
<dbReference type="Proteomes" id="UP001596414">
    <property type="component" value="Unassembled WGS sequence"/>
</dbReference>
<dbReference type="Gene3D" id="3.40.50.150">
    <property type="entry name" value="Vaccinia Virus protein VP39"/>
    <property type="match status" value="1"/>
</dbReference>
<evidence type="ECO:0000256" key="1">
    <source>
        <dbReference type="ARBA" id="ARBA00022679"/>
    </source>
</evidence>
<evidence type="ECO:0000313" key="3">
    <source>
        <dbReference type="EMBL" id="MFC7125556.1"/>
    </source>
</evidence>
<dbReference type="AlphaFoldDB" id="A0ABD5X6V6"/>
<protein>
    <submittedName>
        <fullName evidence="3">Class I SAM-dependent methyltransferase</fullName>
        <ecNumber evidence="3">2.1.1.-</ecNumber>
    </submittedName>
</protein>
<evidence type="ECO:0000313" key="4">
    <source>
        <dbReference type="Proteomes" id="UP001596414"/>
    </source>
</evidence>
<accession>A0ABD5X6V6</accession>
<dbReference type="GO" id="GO:0032259">
    <property type="term" value="P:methylation"/>
    <property type="evidence" value="ECO:0007669"/>
    <property type="project" value="UniProtKB-KW"/>
</dbReference>
<keyword evidence="3" id="KW-0489">Methyltransferase</keyword>
<sequence>MTHWTEEMFVEHASVFERTMHSRVEEANEEVEELLDVLTEHDIQPETALDVACGIGRHTVEFATRGLTVRGIDISTPYVESARERAEKNGVADSVTVEVGDMRELDSLEGTYDLVTNMWTAFGYFDEETNEAVAAGFRNCVAEDGALVMELSNKEFVLGNYSESSAGFDEDILSVERNEYCPTTGRMETKFALFEQDGDGYEFLGEVKWDLRVYAPAELRQLLERAGFGDVHLYGGVDGTQLKRDSNRLMVIAEP</sequence>
<feature type="domain" description="Methyltransferase" evidence="2">
    <location>
        <begin position="49"/>
        <end position="145"/>
    </location>
</feature>
<dbReference type="PANTHER" id="PTHR43861">
    <property type="entry name" value="TRANS-ACONITATE 2-METHYLTRANSFERASE-RELATED"/>
    <property type="match status" value="1"/>
</dbReference>
<dbReference type="EC" id="2.1.1.-" evidence="3"/>
<dbReference type="EMBL" id="JBHSZQ010000007">
    <property type="protein sequence ID" value="MFC7125556.1"/>
    <property type="molecule type" value="Genomic_DNA"/>
</dbReference>
<dbReference type="InterPro" id="IPR029063">
    <property type="entry name" value="SAM-dependent_MTases_sf"/>
</dbReference>
<dbReference type="SUPFAM" id="SSF53335">
    <property type="entry name" value="S-adenosyl-L-methionine-dependent methyltransferases"/>
    <property type="match status" value="1"/>
</dbReference>
<keyword evidence="1 3" id="KW-0808">Transferase</keyword>
<reference evidence="3 4" key="1">
    <citation type="journal article" date="2014" name="Int. J. Syst. Evol. Microbiol.">
        <title>Complete genome sequence of Corynebacterium casei LMG S-19264T (=DSM 44701T), isolated from a smear-ripened cheese.</title>
        <authorList>
            <consortium name="US DOE Joint Genome Institute (JGI-PGF)"/>
            <person name="Walter F."/>
            <person name="Albersmeier A."/>
            <person name="Kalinowski J."/>
            <person name="Ruckert C."/>
        </authorList>
    </citation>
    <scope>NUCLEOTIDE SEQUENCE [LARGE SCALE GENOMIC DNA]</scope>
    <source>
        <strain evidence="3 4">CGMCC 4.7215</strain>
    </source>
</reference>
<gene>
    <name evidence="3" type="ORF">ACFQJ7_05815</name>
</gene>
<dbReference type="Gene3D" id="2.20.25.110">
    <property type="entry name" value="S-adenosyl-L-methionine-dependent methyltransferases"/>
    <property type="match status" value="1"/>
</dbReference>
<dbReference type="InterPro" id="IPR041698">
    <property type="entry name" value="Methyltransf_25"/>
</dbReference>
<name>A0ABD5X6V6_9EURY</name>
<dbReference type="Pfam" id="PF13649">
    <property type="entry name" value="Methyltransf_25"/>
    <property type="match status" value="1"/>
</dbReference>
<organism evidence="3 4">
    <name type="scientific">Halovenus rubra</name>
    <dbReference type="NCBI Taxonomy" id="869890"/>
    <lineage>
        <taxon>Archaea</taxon>
        <taxon>Methanobacteriati</taxon>
        <taxon>Methanobacteriota</taxon>
        <taxon>Stenosarchaea group</taxon>
        <taxon>Halobacteria</taxon>
        <taxon>Halobacteriales</taxon>
        <taxon>Haloarculaceae</taxon>
        <taxon>Halovenus</taxon>
    </lineage>
</organism>